<evidence type="ECO:0000256" key="2">
    <source>
        <dbReference type="SAM" id="MobiDB-lite"/>
    </source>
</evidence>
<feature type="compositionally biased region" description="Low complexity" evidence="2">
    <location>
        <begin position="449"/>
        <end position="462"/>
    </location>
</feature>
<keyword evidence="4" id="KW-1185">Reference proteome</keyword>
<feature type="region of interest" description="Disordered" evidence="2">
    <location>
        <begin position="1"/>
        <end position="23"/>
    </location>
</feature>
<feature type="region of interest" description="Disordered" evidence="2">
    <location>
        <begin position="55"/>
        <end position="193"/>
    </location>
</feature>
<dbReference type="Proteomes" id="UP001152484">
    <property type="component" value="Unassembled WGS sequence"/>
</dbReference>
<feature type="compositionally biased region" description="Basic and acidic residues" evidence="2">
    <location>
        <begin position="155"/>
        <end position="170"/>
    </location>
</feature>
<dbReference type="GO" id="GO:0005737">
    <property type="term" value="C:cytoplasm"/>
    <property type="evidence" value="ECO:0007669"/>
    <property type="project" value="TreeGrafter"/>
</dbReference>
<feature type="compositionally biased region" description="Polar residues" evidence="2">
    <location>
        <begin position="94"/>
        <end position="107"/>
    </location>
</feature>
<comment type="similarity">
    <text evidence="1">Belongs to the QWRF family.</text>
</comment>
<dbReference type="PANTHER" id="PTHR31807:SF37">
    <property type="entry name" value="HAUS AUGMIN-LIKE COMPLEX SUBUNIT 8"/>
    <property type="match status" value="1"/>
</dbReference>
<comment type="caution">
    <text evidence="3">The sequence shown here is derived from an EMBL/GenBank/DDBJ whole genome shotgun (WGS) entry which is preliminary data.</text>
</comment>
<gene>
    <name evidence="3" type="ORF">CEURO_LOCUS8971</name>
</gene>
<dbReference type="GO" id="GO:0008017">
    <property type="term" value="F:microtubule binding"/>
    <property type="evidence" value="ECO:0007669"/>
    <property type="project" value="TreeGrafter"/>
</dbReference>
<dbReference type="PANTHER" id="PTHR31807">
    <property type="entry name" value="AUGMIN FAMILY MEMBER"/>
    <property type="match status" value="1"/>
</dbReference>
<evidence type="ECO:0000313" key="3">
    <source>
        <dbReference type="EMBL" id="CAH9084337.1"/>
    </source>
</evidence>
<sequence length="681" mass="75396">MEDNSGAPGKNHGTTTRRRYLAREFGSRFRSPIDLSARRSLSPNLMQAEVVSVGEKTSPGALSNHVLKQPANAIQNQTEPLRKPSSEKKRVSHEGNSFADQTENSRPSDAFSVNYRMTDLHRRSSTSEGKPSSESMEKANGPAQDESSRPLPFVRNEKQDFGFRSVDDNSLKISNGSPTGGNAQSLSMTSNTRSLSSLHSELLDRWPGRICGKASSDSSNRGKTDELSRPLQKFSTEGVRFHSESYSSTDSSNFRVLNQSRWQRTMIGTTTGEKVRFGSFSIDSQPSQREKTLTVNPGSLSRHTSPIRTPTLPPSSLPVRVNPSDMKAITSGASIFLAPSRALSLDGATKPLQSSSGDMLSLILSNERSEGDSGIHLVGSSSVELENKRKLSLDDNSLSIPRERAKLVNRGTRSRPTSPNKASAMSFYVSKEISSQTKALPSAPSRGASPSKVRPSSPSRLPNPAFNFVVNIREKDENHQTEDAHRLGLLQNRYLQWQYANAKADAAILAENVNTQEKVYNVWKAASNLWQTIIQMRIELQQLRLELKLWSILNKQMSYLEKWATIERNHIRSVLQASQDMKACVLLLPMTLGAKGDVQAVKSTICSAFVIMQHVESSIYLMLSQLEGTSSLVSELAGIVAQERAMLDEFELLMAPTAKMQVEEYNLRTYLMQLGKSLQKW</sequence>
<dbReference type="InterPro" id="IPR007573">
    <property type="entry name" value="QWRF"/>
</dbReference>
<feature type="region of interest" description="Disordered" evidence="2">
    <location>
        <begin position="438"/>
        <end position="462"/>
    </location>
</feature>
<evidence type="ECO:0000313" key="4">
    <source>
        <dbReference type="Proteomes" id="UP001152484"/>
    </source>
</evidence>
<evidence type="ECO:0000256" key="1">
    <source>
        <dbReference type="ARBA" id="ARBA00010016"/>
    </source>
</evidence>
<dbReference type="AlphaFoldDB" id="A0A9P0Z2C4"/>
<reference evidence="3" key="1">
    <citation type="submission" date="2022-07" db="EMBL/GenBank/DDBJ databases">
        <authorList>
            <person name="Macas J."/>
            <person name="Novak P."/>
            <person name="Neumann P."/>
        </authorList>
    </citation>
    <scope>NUCLEOTIDE SEQUENCE</scope>
</reference>
<feature type="compositionally biased region" description="Basic and acidic residues" evidence="2">
    <location>
        <begin position="80"/>
        <end position="93"/>
    </location>
</feature>
<dbReference type="GO" id="GO:0051225">
    <property type="term" value="P:spindle assembly"/>
    <property type="evidence" value="ECO:0007669"/>
    <property type="project" value="TreeGrafter"/>
</dbReference>
<feature type="region of interest" description="Disordered" evidence="2">
    <location>
        <begin position="283"/>
        <end position="319"/>
    </location>
</feature>
<dbReference type="GO" id="GO:0005880">
    <property type="term" value="C:nuclear microtubule"/>
    <property type="evidence" value="ECO:0007669"/>
    <property type="project" value="TreeGrafter"/>
</dbReference>
<protein>
    <submittedName>
        <fullName evidence="3">Uncharacterized protein</fullName>
    </submittedName>
</protein>
<feature type="compositionally biased region" description="Polar residues" evidence="2">
    <location>
        <begin position="283"/>
        <end position="308"/>
    </location>
</feature>
<accession>A0A9P0Z2C4</accession>
<organism evidence="3 4">
    <name type="scientific">Cuscuta europaea</name>
    <name type="common">European dodder</name>
    <dbReference type="NCBI Taxonomy" id="41803"/>
    <lineage>
        <taxon>Eukaryota</taxon>
        <taxon>Viridiplantae</taxon>
        <taxon>Streptophyta</taxon>
        <taxon>Embryophyta</taxon>
        <taxon>Tracheophyta</taxon>
        <taxon>Spermatophyta</taxon>
        <taxon>Magnoliopsida</taxon>
        <taxon>eudicotyledons</taxon>
        <taxon>Gunneridae</taxon>
        <taxon>Pentapetalae</taxon>
        <taxon>asterids</taxon>
        <taxon>lamiids</taxon>
        <taxon>Solanales</taxon>
        <taxon>Convolvulaceae</taxon>
        <taxon>Cuscuteae</taxon>
        <taxon>Cuscuta</taxon>
        <taxon>Cuscuta subgen. Cuscuta</taxon>
    </lineage>
</organism>
<dbReference type="Pfam" id="PF04484">
    <property type="entry name" value="QWRF"/>
    <property type="match status" value="1"/>
</dbReference>
<dbReference type="OrthoDB" id="1924320at2759"/>
<dbReference type="EMBL" id="CAMAPE010000017">
    <property type="protein sequence ID" value="CAH9084337.1"/>
    <property type="molecule type" value="Genomic_DNA"/>
</dbReference>
<proteinExistence type="inferred from homology"/>
<name>A0A9P0Z2C4_CUSEU</name>
<feature type="compositionally biased region" description="Polar residues" evidence="2">
    <location>
        <begin position="171"/>
        <end position="193"/>
    </location>
</feature>